<evidence type="ECO:0000313" key="2">
    <source>
        <dbReference type="EMBL" id="GFD51327.1"/>
    </source>
</evidence>
<proteinExistence type="predicted"/>
<feature type="non-terminal residue" evidence="2">
    <location>
        <position position="113"/>
    </location>
</feature>
<comment type="caution">
    <text evidence="2">The sequence shown here is derived from an EMBL/GenBank/DDBJ whole genome shotgun (WGS) entry which is preliminary data.</text>
</comment>
<accession>A0A699WV39</accession>
<name>A0A699WV39_TANCI</name>
<protein>
    <submittedName>
        <fullName evidence="2">Uncharacterized protein</fullName>
    </submittedName>
</protein>
<organism evidence="2">
    <name type="scientific">Tanacetum cinerariifolium</name>
    <name type="common">Dalmatian daisy</name>
    <name type="synonym">Chrysanthemum cinerariifolium</name>
    <dbReference type="NCBI Taxonomy" id="118510"/>
    <lineage>
        <taxon>Eukaryota</taxon>
        <taxon>Viridiplantae</taxon>
        <taxon>Streptophyta</taxon>
        <taxon>Embryophyta</taxon>
        <taxon>Tracheophyta</taxon>
        <taxon>Spermatophyta</taxon>
        <taxon>Magnoliopsida</taxon>
        <taxon>eudicotyledons</taxon>
        <taxon>Gunneridae</taxon>
        <taxon>Pentapetalae</taxon>
        <taxon>asterids</taxon>
        <taxon>campanulids</taxon>
        <taxon>Asterales</taxon>
        <taxon>Asteraceae</taxon>
        <taxon>Asteroideae</taxon>
        <taxon>Anthemideae</taxon>
        <taxon>Anthemidinae</taxon>
        <taxon>Tanacetum</taxon>
    </lineage>
</organism>
<reference evidence="2" key="1">
    <citation type="journal article" date="2019" name="Sci. Rep.">
        <title>Draft genome of Tanacetum cinerariifolium, the natural source of mosquito coil.</title>
        <authorList>
            <person name="Yamashiro T."/>
            <person name="Shiraishi A."/>
            <person name="Satake H."/>
            <person name="Nakayama K."/>
        </authorList>
    </citation>
    <scope>NUCLEOTIDE SEQUENCE</scope>
</reference>
<dbReference type="AlphaFoldDB" id="A0A699WV39"/>
<feature type="non-terminal residue" evidence="2">
    <location>
        <position position="1"/>
    </location>
</feature>
<sequence length="113" mass="12917">KSEDVQELFRKLFNDVQNIHEELAEYINIPCWNCPAFSSHDDDDDDDEDYTIAITPDEPDKSLSMRDEDLDTIPATKPDEVIKSSIENFLPILSESKDIPNNACDVPFRDNSP</sequence>
<evidence type="ECO:0000256" key="1">
    <source>
        <dbReference type="SAM" id="MobiDB-lite"/>
    </source>
</evidence>
<feature type="compositionally biased region" description="Acidic residues" evidence="1">
    <location>
        <begin position="41"/>
        <end position="50"/>
    </location>
</feature>
<dbReference type="EMBL" id="BKCJ011768743">
    <property type="protein sequence ID" value="GFD51327.1"/>
    <property type="molecule type" value="Genomic_DNA"/>
</dbReference>
<gene>
    <name evidence="2" type="ORF">Tci_923296</name>
</gene>
<feature type="compositionally biased region" description="Basic and acidic residues" evidence="1">
    <location>
        <begin position="58"/>
        <end position="67"/>
    </location>
</feature>
<feature type="region of interest" description="Disordered" evidence="1">
    <location>
        <begin position="37"/>
        <end position="67"/>
    </location>
</feature>